<reference evidence="7" key="1">
    <citation type="submission" date="2024-05" db="EMBL/GenBank/DDBJ databases">
        <title>Isolation and characterization of Sporomusa carbonis sp. nov., a carboxydotrophic hydrogenogen in the genus of Sporomusa isolated from a charcoal burning pile.</title>
        <authorList>
            <person name="Boeer T."/>
            <person name="Rosenbaum F."/>
            <person name="Eysell L."/>
            <person name="Mueller V."/>
            <person name="Daniel R."/>
            <person name="Poehlein A."/>
        </authorList>
    </citation>
    <scope>NUCLEOTIDE SEQUENCE [LARGE SCALE GENOMIC DNA]</scope>
    <source>
        <strain evidence="7">DSM 3132</strain>
    </source>
</reference>
<dbReference type="Gene3D" id="6.10.340.10">
    <property type="match status" value="1"/>
</dbReference>
<evidence type="ECO:0000256" key="4">
    <source>
        <dbReference type="SAM" id="Phobius"/>
    </source>
</evidence>
<dbReference type="InterPro" id="IPR004089">
    <property type="entry name" value="MCPsignal_dom"/>
</dbReference>
<evidence type="ECO:0000256" key="3">
    <source>
        <dbReference type="PROSITE-ProRule" id="PRU00284"/>
    </source>
</evidence>
<evidence type="ECO:0000313" key="7">
    <source>
        <dbReference type="EMBL" id="XFO71484.1"/>
    </source>
</evidence>
<accession>A0ABZ3IZG3</accession>
<dbReference type="Pfam" id="PF12729">
    <property type="entry name" value="4HB_MCP_1"/>
    <property type="match status" value="1"/>
</dbReference>
<feature type="transmembrane region" description="Helical" evidence="4">
    <location>
        <begin position="12"/>
        <end position="33"/>
    </location>
</feature>
<dbReference type="Pfam" id="PF00015">
    <property type="entry name" value="MCPsignal"/>
    <property type="match status" value="1"/>
</dbReference>
<organism evidence="7 8">
    <name type="scientific">Sporomusa acidovorans (strain ATCC 49682 / DSM 3132 / Mol)</name>
    <dbReference type="NCBI Taxonomy" id="1123286"/>
    <lineage>
        <taxon>Bacteria</taxon>
        <taxon>Bacillati</taxon>
        <taxon>Bacillota</taxon>
        <taxon>Negativicutes</taxon>
        <taxon>Selenomonadales</taxon>
        <taxon>Sporomusaceae</taxon>
        <taxon>Sporomusa</taxon>
    </lineage>
</organism>
<evidence type="ECO:0000259" key="5">
    <source>
        <dbReference type="PROSITE" id="PS50111"/>
    </source>
</evidence>
<dbReference type="PROSITE" id="PS50885">
    <property type="entry name" value="HAMP"/>
    <property type="match status" value="1"/>
</dbReference>
<dbReference type="CDD" id="cd11386">
    <property type="entry name" value="MCP_signal"/>
    <property type="match status" value="1"/>
</dbReference>
<dbReference type="Proteomes" id="UP000216052">
    <property type="component" value="Chromosome"/>
</dbReference>
<dbReference type="RefSeq" id="WP_169716751.1">
    <property type="nucleotide sequence ID" value="NZ_CP155571.1"/>
</dbReference>
<dbReference type="PROSITE" id="PS50111">
    <property type="entry name" value="CHEMOTAXIS_TRANSDUC_2"/>
    <property type="match status" value="1"/>
</dbReference>
<dbReference type="CDD" id="cd06225">
    <property type="entry name" value="HAMP"/>
    <property type="match status" value="1"/>
</dbReference>
<evidence type="ECO:0000259" key="6">
    <source>
        <dbReference type="PROSITE" id="PS50885"/>
    </source>
</evidence>
<evidence type="ECO:0008006" key="9">
    <source>
        <dbReference type="Google" id="ProtNLM"/>
    </source>
</evidence>
<dbReference type="Gene3D" id="1.10.287.950">
    <property type="entry name" value="Methyl-accepting chemotaxis protein"/>
    <property type="match status" value="1"/>
</dbReference>
<evidence type="ECO:0000313" key="8">
    <source>
        <dbReference type="Proteomes" id="UP000216052"/>
    </source>
</evidence>
<gene>
    <name evidence="7" type="ORF">SPACI_015100</name>
</gene>
<dbReference type="SMART" id="SM00283">
    <property type="entry name" value="MA"/>
    <property type="match status" value="1"/>
</dbReference>
<feature type="domain" description="Methyl-accepting transducer" evidence="5">
    <location>
        <begin position="281"/>
        <end position="552"/>
    </location>
</feature>
<keyword evidence="4" id="KW-0472">Membrane</keyword>
<keyword evidence="4" id="KW-1133">Transmembrane helix</keyword>
<dbReference type="SUPFAM" id="SSF58104">
    <property type="entry name" value="Methyl-accepting chemotaxis protein (MCP) signaling domain"/>
    <property type="match status" value="1"/>
</dbReference>
<feature type="transmembrane region" description="Helical" evidence="4">
    <location>
        <begin position="186"/>
        <end position="209"/>
    </location>
</feature>
<protein>
    <recommendedName>
        <fullName evidence="9">Methyl-accepting chemotaxis protein McpB</fullName>
    </recommendedName>
</protein>
<keyword evidence="1 3" id="KW-0807">Transducer</keyword>
<dbReference type="PANTHER" id="PTHR32089">
    <property type="entry name" value="METHYL-ACCEPTING CHEMOTAXIS PROTEIN MCPB"/>
    <property type="match status" value="1"/>
</dbReference>
<dbReference type="SMART" id="SM00304">
    <property type="entry name" value="HAMP"/>
    <property type="match status" value="1"/>
</dbReference>
<dbReference type="EMBL" id="CP155571">
    <property type="protein sequence ID" value="XFO71484.1"/>
    <property type="molecule type" value="Genomic_DNA"/>
</dbReference>
<comment type="similarity">
    <text evidence="2">Belongs to the methyl-accepting chemotaxis (MCP) protein family.</text>
</comment>
<dbReference type="PANTHER" id="PTHR32089:SF112">
    <property type="entry name" value="LYSOZYME-LIKE PROTEIN-RELATED"/>
    <property type="match status" value="1"/>
</dbReference>
<dbReference type="InterPro" id="IPR024478">
    <property type="entry name" value="HlyB_4HB_MCP"/>
</dbReference>
<keyword evidence="4" id="KW-0812">Transmembrane</keyword>
<dbReference type="Pfam" id="PF00672">
    <property type="entry name" value="HAMP"/>
    <property type="match status" value="1"/>
</dbReference>
<name>A0ABZ3IZG3_SPOA4</name>
<sequence length="567" mass="60703">MFRNLKTAAKIYCLIAFMIVCLTGVGLVGLYSARALSQEMAVMYQERLVPVQLLGEVRLLSKDSESKLLELILAKDEGKQQVVINKIKNNTAAINKLQAEYKTTGIDLYQANKLSDLEAGLIQYRQAREDIIKLVTTGKQEEAYTLYCNSAPVFEKATQLRRELIDYNKQQAEESNLQGNADFSRVANIVIGITIGTALVACLFGWLVAKVIAKPLYVLVTKVRAVAGGNLTQQVDSCSKDEVGQLGREFNSMMAKLRQLIGQVIEETGQVAAASEQLTANAEQSATAASQVVSSITDVSQASQNQLESVSESLGSVEGIAAAIEKISLHISEAVADTEKTTQAAHTGNEAVETAIGQMGCIEKTVTESSHVISALGERSEEIGEIVSVIANIAAQTNLLALNAAIEAARAGEQGKGFAVVADEVRKLAEQSQAAAKQIAGLISQIRKDTDKAVVAMEQGTTEVKRGARLVHGSGDMFQEIVALIEEVGNKVQAISKTMQELSAHSNQIVGVVRGVEQTSRNILEQTQTVSAATEEQSAATQEVASSSQALAKMAERLSSVTGRFQV</sequence>
<evidence type="ECO:0000256" key="1">
    <source>
        <dbReference type="ARBA" id="ARBA00023224"/>
    </source>
</evidence>
<proteinExistence type="inferred from homology"/>
<feature type="domain" description="HAMP" evidence="6">
    <location>
        <begin position="210"/>
        <end position="262"/>
    </location>
</feature>
<evidence type="ECO:0000256" key="2">
    <source>
        <dbReference type="ARBA" id="ARBA00029447"/>
    </source>
</evidence>
<keyword evidence="8" id="KW-1185">Reference proteome</keyword>
<dbReference type="InterPro" id="IPR003660">
    <property type="entry name" value="HAMP_dom"/>
</dbReference>